<dbReference type="Pfam" id="PF07690">
    <property type="entry name" value="MFS_1"/>
    <property type="match status" value="1"/>
</dbReference>
<feature type="transmembrane region" description="Helical" evidence="2">
    <location>
        <begin position="130"/>
        <end position="152"/>
    </location>
</feature>
<feature type="transmembrane region" description="Helical" evidence="2">
    <location>
        <begin position="473"/>
        <end position="494"/>
    </location>
</feature>
<evidence type="ECO:0000256" key="2">
    <source>
        <dbReference type="SAM" id="Phobius"/>
    </source>
</evidence>
<evidence type="ECO:0000313" key="3">
    <source>
        <dbReference type="EMBL" id="CAH3025978.1"/>
    </source>
</evidence>
<sequence length="643" mass="71493">MDLLRRCFSRKEKTATTKGNKLPVSQKFCYGVGHILNDLAANAWFSYLIIYLTKVARLSNSHTGLVAMLGQVTDGICTPITAILNDKTVCRYGRRKIWHLIGTICVSITFPLLFTRLLGDGVSASLKLAYYISIAAVFQFGWGCVQISHLSLIPEIAIRESEKVELNAIRSALRFVCGIFVFAVTWILLGRSSEANISSTMWKQFMYLGFIVVGTGTVFNVIFHVGIKEPPSDALLRWLEERKNGKHKNSKFGRNNSQRKALLTRVVYQPPSINRRSGASPAVVMTIRENEEKEIVSYGGLAAAPESQSQTSLDCERTQQISHEIIDRGPLHNGEKTKKQWLCSPDLYKVGVVYICTRLYVNVSQSYLPLYLTETMRFEKESIAYFPLVVLVTGVLASTVVKPLNKRFGSKITFCLGAVMAIGASFWFFVQNVSGRQAVYATSILMGSGGSVMLVTSFSLIAQLIGHNKSSSAFVYGFIGFFDKVFSGAIFKIIQDLNPEDEQSVKCLTCAEYVRQVQSIVPGAAAVLGFLSVVVFFDSIFVCKRRATMVDAETQVNFDEIEGNEDNCSSGIETASAVTEKPDFEDCRQEGVEKLPSQQRTFDNSIESRNFLTPKTNTRTNYVALRLASPFLPSPLLDRRTIL</sequence>
<comment type="caution">
    <text evidence="3">The sequence shown here is derived from an EMBL/GenBank/DDBJ whole genome shotgun (WGS) entry which is preliminary data.</text>
</comment>
<keyword evidence="2" id="KW-0472">Membrane</keyword>
<name>A0ABN8MAS9_9CNID</name>
<protein>
    <recommendedName>
        <fullName evidence="5">Major facilitator superfamily domain-containing protein 12-like</fullName>
    </recommendedName>
</protein>
<feature type="transmembrane region" description="Helical" evidence="2">
    <location>
        <begin position="413"/>
        <end position="433"/>
    </location>
</feature>
<evidence type="ECO:0000313" key="4">
    <source>
        <dbReference type="Proteomes" id="UP001159427"/>
    </source>
</evidence>
<dbReference type="PANTHER" id="PTHR11328:SF28">
    <property type="entry name" value="MAJOR FACILITATOR SUPERFAMILY DOMAIN-CONTAINING PROTEIN 12"/>
    <property type="match status" value="1"/>
</dbReference>
<feature type="transmembrane region" description="Helical" evidence="2">
    <location>
        <begin position="205"/>
        <end position="227"/>
    </location>
</feature>
<dbReference type="SUPFAM" id="SSF103473">
    <property type="entry name" value="MFS general substrate transporter"/>
    <property type="match status" value="1"/>
</dbReference>
<dbReference type="InterPro" id="IPR036259">
    <property type="entry name" value="MFS_trans_sf"/>
</dbReference>
<feature type="transmembrane region" description="Helical" evidence="2">
    <location>
        <begin position="523"/>
        <end position="543"/>
    </location>
</feature>
<keyword evidence="2" id="KW-0812">Transmembrane</keyword>
<feature type="transmembrane region" description="Helical" evidence="2">
    <location>
        <begin position="172"/>
        <end position="189"/>
    </location>
</feature>
<accession>A0ABN8MAS9</accession>
<evidence type="ECO:0008006" key="5">
    <source>
        <dbReference type="Google" id="ProtNLM"/>
    </source>
</evidence>
<feature type="transmembrane region" description="Helical" evidence="2">
    <location>
        <begin position="346"/>
        <end position="363"/>
    </location>
</feature>
<comment type="similarity">
    <text evidence="1">Belongs to the major facilitator superfamily.</text>
</comment>
<keyword evidence="2" id="KW-1133">Transmembrane helix</keyword>
<feature type="transmembrane region" description="Helical" evidence="2">
    <location>
        <begin position="439"/>
        <end position="461"/>
    </location>
</feature>
<dbReference type="Gene3D" id="1.20.1250.20">
    <property type="entry name" value="MFS general substrate transporter like domains"/>
    <property type="match status" value="2"/>
</dbReference>
<dbReference type="PANTHER" id="PTHR11328">
    <property type="entry name" value="MAJOR FACILITATOR SUPERFAMILY DOMAIN-CONTAINING PROTEIN"/>
    <property type="match status" value="1"/>
</dbReference>
<dbReference type="Proteomes" id="UP001159427">
    <property type="component" value="Unassembled WGS sequence"/>
</dbReference>
<dbReference type="CDD" id="cd17491">
    <property type="entry name" value="MFS_MFSD12"/>
    <property type="match status" value="1"/>
</dbReference>
<dbReference type="InterPro" id="IPR039672">
    <property type="entry name" value="MFS_2"/>
</dbReference>
<dbReference type="EMBL" id="CALNXI010000382">
    <property type="protein sequence ID" value="CAH3025978.1"/>
    <property type="molecule type" value="Genomic_DNA"/>
</dbReference>
<reference evidence="3 4" key="1">
    <citation type="submission" date="2022-05" db="EMBL/GenBank/DDBJ databases">
        <authorList>
            <consortium name="Genoscope - CEA"/>
            <person name="William W."/>
        </authorList>
    </citation>
    <scope>NUCLEOTIDE SEQUENCE [LARGE SCALE GENOMIC DNA]</scope>
</reference>
<dbReference type="Pfam" id="PF13347">
    <property type="entry name" value="MFS_2"/>
    <property type="match status" value="1"/>
</dbReference>
<feature type="transmembrane region" description="Helical" evidence="2">
    <location>
        <begin position="97"/>
        <end position="118"/>
    </location>
</feature>
<dbReference type="InterPro" id="IPR011701">
    <property type="entry name" value="MFS"/>
</dbReference>
<organism evidence="3 4">
    <name type="scientific">Porites evermanni</name>
    <dbReference type="NCBI Taxonomy" id="104178"/>
    <lineage>
        <taxon>Eukaryota</taxon>
        <taxon>Metazoa</taxon>
        <taxon>Cnidaria</taxon>
        <taxon>Anthozoa</taxon>
        <taxon>Hexacorallia</taxon>
        <taxon>Scleractinia</taxon>
        <taxon>Fungiina</taxon>
        <taxon>Poritidae</taxon>
        <taxon>Porites</taxon>
    </lineage>
</organism>
<gene>
    <name evidence="3" type="ORF">PEVE_00027749</name>
</gene>
<keyword evidence="4" id="KW-1185">Reference proteome</keyword>
<proteinExistence type="inferred from homology"/>
<evidence type="ECO:0000256" key="1">
    <source>
        <dbReference type="ARBA" id="ARBA00008335"/>
    </source>
</evidence>
<feature type="transmembrane region" description="Helical" evidence="2">
    <location>
        <begin position="383"/>
        <end position="401"/>
    </location>
</feature>